<evidence type="ECO:0000256" key="1">
    <source>
        <dbReference type="ARBA" id="ARBA00023125"/>
    </source>
</evidence>
<dbReference type="EMBL" id="BAAAZW010000005">
    <property type="protein sequence ID" value="GAA3959759.1"/>
    <property type="molecule type" value="Genomic_DNA"/>
</dbReference>
<evidence type="ECO:0000313" key="4">
    <source>
        <dbReference type="EMBL" id="GAA3959759.1"/>
    </source>
</evidence>
<feature type="domain" description="HTH tetR-type" evidence="3">
    <location>
        <begin position="15"/>
        <end position="74"/>
    </location>
</feature>
<evidence type="ECO:0000256" key="2">
    <source>
        <dbReference type="PROSITE-ProRule" id="PRU00335"/>
    </source>
</evidence>
<dbReference type="InterPro" id="IPR001647">
    <property type="entry name" value="HTH_TetR"/>
</dbReference>
<organism evidence="4 5">
    <name type="scientific">Gordonia caeni</name>
    <dbReference type="NCBI Taxonomy" id="1007097"/>
    <lineage>
        <taxon>Bacteria</taxon>
        <taxon>Bacillati</taxon>
        <taxon>Actinomycetota</taxon>
        <taxon>Actinomycetes</taxon>
        <taxon>Mycobacteriales</taxon>
        <taxon>Gordoniaceae</taxon>
        <taxon>Gordonia</taxon>
    </lineage>
</organism>
<proteinExistence type="predicted"/>
<comment type="caution">
    <text evidence="4">The sequence shown here is derived from an EMBL/GenBank/DDBJ whole genome shotgun (WGS) entry which is preliminary data.</text>
</comment>
<sequence length="196" mass="20837">MFTEQVQSTRSAQRDRTRERVLDAAQRLFADRGFTATTVRRIASAAGVSVGTVMTVGDKDALLLAVYDRRIAAVHAAQERIPAPAAGRSAADRIGDLIAPFLDMYDDDLPLAREYGAVLARGTHRTEVFGELGVALVGEFTQILREAGFAGRAEAAARAVYFSYLGLLLAAAAQGTEAGAVRTLLEDVVDVLTAGP</sequence>
<dbReference type="Gene3D" id="1.10.357.10">
    <property type="entry name" value="Tetracycline Repressor, domain 2"/>
    <property type="match status" value="1"/>
</dbReference>
<gene>
    <name evidence="4" type="ORF">GCM10022231_19460</name>
</gene>
<keyword evidence="5" id="KW-1185">Reference proteome</keyword>
<dbReference type="Pfam" id="PF00440">
    <property type="entry name" value="TetR_N"/>
    <property type="match status" value="1"/>
</dbReference>
<comment type="caution">
    <text evidence="2">Lacks conserved residue(s) required for the propagation of feature annotation.</text>
</comment>
<evidence type="ECO:0000259" key="3">
    <source>
        <dbReference type="PROSITE" id="PS50977"/>
    </source>
</evidence>
<protein>
    <submittedName>
        <fullName evidence="4">TetR/AcrR family transcriptional regulator</fullName>
    </submittedName>
</protein>
<dbReference type="RefSeq" id="WP_344783119.1">
    <property type="nucleotide sequence ID" value="NZ_BAAAZW010000005.1"/>
</dbReference>
<evidence type="ECO:0000313" key="5">
    <source>
        <dbReference type="Proteomes" id="UP001418444"/>
    </source>
</evidence>
<accession>A0ABP7P779</accession>
<keyword evidence="1 2" id="KW-0238">DNA-binding</keyword>
<dbReference type="InterPro" id="IPR050109">
    <property type="entry name" value="HTH-type_TetR-like_transc_reg"/>
</dbReference>
<dbReference type="SUPFAM" id="SSF46689">
    <property type="entry name" value="Homeodomain-like"/>
    <property type="match status" value="1"/>
</dbReference>
<name>A0ABP7P779_9ACTN</name>
<reference evidence="5" key="1">
    <citation type="journal article" date="2019" name="Int. J. Syst. Evol. Microbiol.">
        <title>The Global Catalogue of Microorganisms (GCM) 10K type strain sequencing project: providing services to taxonomists for standard genome sequencing and annotation.</title>
        <authorList>
            <consortium name="The Broad Institute Genomics Platform"/>
            <consortium name="The Broad Institute Genome Sequencing Center for Infectious Disease"/>
            <person name="Wu L."/>
            <person name="Ma J."/>
        </authorList>
    </citation>
    <scope>NUCLEOTIDE SEQUENCE [LARGE SCALE GENOMIC DNA]</scope>
    <source>
        <strain evidence="5">JCM 16923</strain>
    </source>
</reference>
<dbReference type="PANTHER" id="PTHR30055:SF226">
    <property type="entry name" value="HTH-TYPE TRANSCRIPTIONAL REGULATOR PKSA"/>
    <property type="match status" value="1"/>
</dbReference>
<dbReference type="PANTHER" id="PTHR30055">
    <property type="entry name" value="HTH-TYPE TRANSCRIPTIONAL REGULATOR RUTR"/>
    <property type="match status" value="1"/>
</dbReference>
<dbReference type="InterPro" id="IPR009057">
    <property type="entry name" value="Homeodomain-like_sf"/>
</dbReference>
<dbReference type="Proteomes" id="UP001418444">
    <property type="component" value="Unassembled WGS sequence"/>
</dbReference>
<dbReference type="PROSITE" id="PS50977">
    <property type="entry name" value="HTH_TETR_2"/>
    <property type="match status" value="1"/>
</dbReference>